<organism evidence="2 3">
    <name type="scientific">Lates japonicus</name>
    <name type="common">Japanese lates</name>
    <dbReference type="NCBI Taxonomy" id="270547"/>
    <lineage>
        <taxon>Eukaryota</taxon>
        <taxon>Metazoa</taxon>
        <taxon>Chordata</taxon>
        <taxon>Craniata</taxon>
        <taxon>Vertebrata</taxon>
        <taxon>Euteleostomi</taxon>
        <taxon>Actinopterygii</taxon>
        <taxon>Neopterygii</taxon>
        <taxon>Teleostei</taxon>
        <taxon>Neoteleostei</taxon>
        <taxon>Acanthomorphata</taxon>
        <taxon>Carangaria</taxon>
        <taxon>Carangaria incertae sedis</taxon>
        <taxon>Centropomidae</taxon>
        <taxon>Lates</taxon>
    </lineage>
</organism>
<evidence type="ECO:0000313" key="3">
    <source>
        <dbReference type="Proteomes" id="UP001279410"/>
    </source>
</evidence>
<evidence type="ECO:0000313" key="2">
    <source>
        <dbReference type="EMBL" id="GLD52858.1"/>
    </source>
</evidence>
<dbReference type="Proteomes" id="UP001279410">
    <property type="component" value="Unassembled WGS sequence"/>
</dbReference>
<sequence>MDLPLGLRLCVHLWRTAAACCTQLCTLPTGIACVWVNITFHYFSPAQENTTSTSAPRFCLSHPDMLELFGCPGARGPVPGELQQASVRVRRLAAALPLHLFSSGLGHEIFYITCLPCIHWNLDHVPVPGRPRQHVDRLQATEASLFRTWFKATRRHISGESRC</sequence>
<dbReference type="AlphaFoldDB" id="A0AAD3ME79"/>
<keyword evidence="3" id="KW-1185">Reference proteome</keyword>
<name>A0AAD3ME79_LATJO</name>
<keyword evidence="1" id="KW-0732">Signal</keyword>
<evidence type="ECO:0000256" key="1">
    <source>
        <dbReference type="SAM" id="SignalP"/>
    </source>
</evidence>
<protein>
    <submittedName>
        <fullName evidence="2">Sphingosine-1-phosphate phosphatase 2</fullName>
    </submittedName>
</protein>
<dbReference type="EMBL" id="BRZM01000015">
    <property type="protein sequence ID" value="GLD52858.1"/>
    <property type="molecule type" value="Genomic_DNA"/>
</dbReference>
<gene>
    <name evidence="2" type="ORF">AKAME5_000569200</name>
</gene>
<reference evidence="2" key="1">
    <citation type="submission" date="2022-08" db="EMBL/GenBank/DDBJ databases">
        <title>Genome sequencing of akame (Lates japonicus).</title>
        <authorList>
            <person name="Hashiguchi Y."/>
            <person name="Takahashi H."/>
        </authorList>
    </citation>
    <scope>NUCLEOTIDE SEQUENCE</scope>
    <source>
        <strain evidence="2">Kochi</strain>
    </source>
</reference>
<proteinExistence type="predicted"/>
<accession>A0AAD3ME79</accession>
<comment type="caution">
    <text evidence="2">The sequence shown here is derived from an EMBL/GenBank/DDBJ whole genome shotgun (WGS) entry which is preliminary data.</text>
</comment>
<feature type="signal peptide" evidence="1">
    <location>
        <begin position="1"/>
        <end position="19"/>
    </location>
</feature>
<feature type="chain" id="PRO_5042067169" evidence="1">
    <location>
        <begin position="20"/>
        <end position="163"/>
    </location>
</feature>